<gene>
    <name evidence="1" type="ORF">IWQ57_006738</name>
</gene>
<feature type="non-terminal residue" evidence="1">
    <location>
        <position position="301"/>
    </location>
</feature>
<organism evidence="1 2">
    <name type="scientific">Coemansia nantahalensis</name>
    <dbReference type="NCBI Taxonomy" id="2789366"/>
    <lineage>
        <taxon>Eukaryota</taxon>
        <taxon>Fungi</taxon>
        <taxon>Fungi incertae sedis</taxon>
        <taxon>Zoopagomycota</taxon>
        <taxon>Kickxellomycotina</taxon>
        <taxon>Kickxellomycetes</taxon>
        <taxon>Kickxellales</taxon>
        <taxon>Kickxellaceae</taxon>
        <taxon>Coemansia</taxon>
    </lineage>
</organism>
<evidence type="ECO:0000313" key="1">
    <source>
        <dbReference type="EMBL" id="KAJ2758755.1"/>
    </source>
</evidence>
<comment type="caution">
    <text evidence="1">The sequence shown here is derived from an EMBL/GenBank/DDBJ whole genome shotgun (WGS) entry which is preliminary data.</text>
</comment>
<dbReference type="Proteomes" id="UP001140234">
    <property type="component" value="Unassembled WGS sequence"/>
</dbReference>
<name>A0ACC1JJ61_9FUNG</name>
<keyword evidence="2" id="KW-1185">Reference proteome</keyword>
<accession>A0ACC1JJ61</accession>
<reference evidence="1" key="1">
    <citation type="submission" date="2022-07" db="EMBL/GenBank/DDBJ databases">
        <title>Phylogenomic reconstructions and comparative analyses of Kickxellomycotina fungi.</title>
        <authorList>
            <person name="Reynolds N.K."/>
            <person name="Stajich J.E."/>
            <person name="Barry K."/>
            <person name="Grigoriev I.V."/>
            <person name="Crous P."/>
            <person name="Smith M.E."/>
        </authorList>
    </citation>
    <scope>NUCLEOTIDE SEQUENCE</scope>
    <source>
        <strain evidence="1">CBS 109366</strain>
    </source>
</reference>
<proteinExistence type="predicted"/>
<dbReference type="EMBL" id="JANBUJ010004009">
    <property type="protein sequence ID" value="KAJ2758755.1"/>
    <property type="molecule type" value="Genomic_DNA"/>
</dbReference>
<sequence>MLETAVQASDMDMDMHKREPQLPFGGTSLPPASNLFPFLACQLSIQIQNDINPIWSRTGTPPTCPPLFDSPTSSSSSTSPTSSSSGGSSSTPAPTSSSSGGSSSSSSPASSSSETGSSSSSSTPLVSGSVSGSVSGTAGIAAATALSPLRFVVSEASGDAAPGHVKRAPQSSPPPLVIFPTLSGNGGIMGDIVIGGGILPTLTIGGHLNAGSSGLGIGASATVGVGGQILPTMMAGGGAAGGIGGGIIDAGLSATVAEGGMFGLIPPANAGIRAGGDVGLMLSSGLHGLVGANGGAWATLG</sequence>
<protein>
    <submittedName>
        <fullName evidence="1">Uncharacterized protein</fullName>
    </submittedName>
</protein>
<evidence type="ECO:0000313" key="2">
    <source>
        <dbReference type="Proteomes" id="UP001140234"/>
    </source>
</evidence>